<evidence type="ECO:0000256" key="7">
    <source>
        <dbReference type="ARBA" id="ARBA00022989"/>
    </source>
</evidence>
<evidence type="ECO:0000259" key="10">
    <source>
        <dbReference type="PROSITE" id="PS50928"/>
    </source>
</evidence>
<reference evidence="11" key="1">
    <citation type="journal article" date="2015" name="Int. J. Syst. Evol. Microbiol.">
        <title>Rhizobium alvei sp. nov., isolated from a freshwater river.</title>
        <authorList>
            <person name="Sheu S.Y."/>
            <person name="Huang H.W."/>
            <person name="Young C.C."/>
            <person name="Chen W.M."/>
        </authorList>
    </citation>
    <scope>NUCLEOTIDE SEQUENCE</scope>
    <source>
        <strain evidence="11">TNR-22</strain>
    </source>
</reference>
<feature type="transmembrane region" description="Helical" evidence="9">
    <location>
        <begin position="199"/>
        <end position="222"/>
    </location>
</feature>
<keyword evidence="3" id="KW-1003">Cell membrane</keyword>
<feature type="transmembrane region" description="Helical" evidence="9">
    <location>
        <begin position="115"/>
        <end position="137"/>
    </location>
</feature>
<keyword evidence="6" id="KW-0653">Protein transport</keyword>
<evidence type="ECO:0000313" key="12">
    <source>
        <dbReference type="Proteomes" id="UP001174932"/>
    </source>
</evidence>
<evidence type="ECO:0000256" key="5">
    <source>
        <dbReference type="ARBA" id="ARBA00022856"/>
    </source>
</evidence>
<dbReference type="Gene3D" id="1.10.3720.10">
    <property type="entry name" value="MetI-like"/>
    <property type="match status" value="1"/>
</dbReference>
<evidence type="ECO:0000256" key="4">
    <source>
        <dbReference type="ARBA" id="ARBA00022692"/>
    </source>
</evidence>
<evidence type="ECO:0000256" key="9">
    <source>
        <dbReference type="RuleBase" id="RU363032"/>
    </source>
</evidence>
<accession>A0ABT8YTC9</accession>
<keyword evidence="12" id="KW-1185">Reference proteome</keyword>
<keyword evidence="7 9" id="KW-1133">Transmembrane helix</keyword>
<sequence length="276" mass="29571">MKNTAFWFYREAPRSLVIGLAITLFWVLAAAFASVATPYDPIRIDALAALQPPGAQHLLGTDSVGRDVLTRILYGARMDLLMAVAGVAGPFILGTTIGLLAGYFRGWLDTVLMRILEVTISFPYFVLVIAIVSIMGPGLQSYIISLTVVNWVTYARLVRAETMVLANADFVLAARVLGYSPGRIMLRHVFPNAIIPSSVFLMTDAVLTIVLGSSLGFLGLGVQAPTPEWGAMIAEGRTYLGSAWWIAVCPGIALCTLAFGLSLVADGLAHILDPEA</sequence>
<evidence type="ECO:0000256" key="2">
    <source>
        <dbReference type="ARBA" id="ARBA00022448"/>
    </source>
</evidence>
<organism evidence="11 12">
    <name type="scientific">Rhizobium alvei</name>
    <dbReference type="NCBI Taxonomy" id="1132659"/>
    <lineage>
        <taxon>Bacteria</taxon>
        <taxon>Pseudomonadati</taxon>
        <taxon>Pseudomonadota</taxon>
        <taxon>Alphaproteobacteria</taxon>
        <taxon>Hyphomicrobiales</taxon>
        <taxon>Rhizobiaceae</taxon>
        <taxon>Rhizobium/Agrobacterium group</taxon>
        <taxon>Rhizobium</taxon>
    </lineage>
</organism>
<keyword evidence="2 9" id="KW-0813">Transport</keyword>
<dbReference type="InterPro" id="IPR035906">
    <property type="entry name" value="MetI-like_sf"/>
</dbReference>
<evidence type="ECO:0000256" key="1">
    <source>
        <dbReference type="ARBA" id="ARBA00004651"/>
    </source>
</evidence>
<dbReference type="InterPro" id="IPR000515">
    <property type="entry name" value="MetI-like"/>
</dbReference>
<dbReference type="InterPro" id="IPR050366">
    <property type="entry name" value="BP-dependent_transpt_permease"/>
</dbReference>
<comment type="caution">
    <text evidence="11">The sequence shown here is derived from an EMBL/GenBank/DDBJ whole genome shotgun (WGS) entry which is preliminary data.</text>
</comment>
<reference evidence="11" key="2">
    <citation type="submission" date="2023-07" db="EMBL/GenBank/DDBJ databases">
        <authorList>
            <person name="Shen H."/>
        </authorList>
    </citation>
    <scope>NUCLEOTIDE SEQUENCE</scope>
    <source>
        <strain evidence="11">TNR-22</strain>
    </source>
</reference>
<keyword evidence="5" id="KW-0571">Peptide transport</keyword>
<dbReference type="CDD" id="cd06261">
    <property type="entry name" value="TM_PBP2"/>
    <property type="match status" value="1"/>
</dbReference>
<dbReference type="Proteomes" id="UP001174932">
    <property type="component" value="Unassembled WGS sequence"/>
</dbReference>
<feature type="domain" description="ABC transmembrane type-1" evidence="10">
    <location>
        <begin position="76"/>
        <end position="265"/>
    </location>
</feature>
<dbReference type="PANTHER" id="PTHR43386:SF1">
    <property type="entry name" value="D,D-DIPEPTIDE TRANSPORT SYSTEM PERMEASE PROTEIN DDPC-RELATED"/>
    <property type="match status" value="1"/>
</dbReference>
<dbReference type="Pfam" id="PF00528">
    <property type="entry name" value="BPD_transp_1"/>
    <property type="match status" value="1"/>
</dbReference>
<evidence type="ECO:0000256" key="3">
    <source>
        <dbReference type="ARBA" id="ARBA00022475"/>
    </source>
</evidence>
<evidence type="ECO:0000256" key="8">
    <source>
        <dbReference type="ARBA" id="ARBA00023136"/>
    </source>
</evidence>
<dbReference type="EMBL" id="JAUOZU010000019">
    <property type="protein sequence ID" value="MDO6966609.1"/>
    <property type="molecule type" value="Genomic_DNA"/>
</dbReference>
<proteinExistence type="inferred from homology"/>
<name>A0ABT8YTC9_9HYPH</name>
<comment type="subcellular location">
    <subcellularLocation>
        <location evidence="1 9">Cell membrane</location>
        <topology evidence="1 9">Multi-pass membrane protein</topology>
    </subcellularLocation>
</comment>
<dbReference type="PANTHER" id="PTHR43386">
    <property type="entry name" value="OLIGOPEPTIDE TRANSPORT SYSTEM PERMEASE PROTEIN APPC"/>
    <property type="match status" value="1"/>
</dbReference>
<feature type="transmembrane region" description="Helical" evidence="9">
    <location>
        <begin position="242"/>
        <end position="264"/>
    </location>
</feature>
<dbReference type="RefSeq" id="WP_304378533.1">
    <property type="nucleotide sequence ID" value="NZ_JAUOZU010000019.1"/>
</dbReference>
<feature type="transmembrane region" description="Helical" evidence="9">
    <location>
        <begin position="80"/>
        <end position="103"/>
    </location>
</feature>
<keyword evidence="4 9" id="KW-0812">Transmembrane</keyword>
<evidence type="ECO:0000313" key="11">
    <source>
        <dbReference type="EMBL" id="MDO6966609.1"/>
    </source>
</evidence>
<gene>
    <name evidence="11" type="ORF">Q4481_21850</name>
</gene>
<comment type="similarity">
    <text evidence="9">Belongs to the binding-protein-dependent transport system permease family.</text>
</comment>
<evidence type="ECO:0000256" key="6">
    <source>
        <dbReference type="ARBA" id="ARBA00022927"/>
    </source>
</evidence>
<dbReference type="SUPFAM" id="SSF161098">
    <property type="entry name" value="MetI-like"/>
    <property type="match status" value="1"/>
</dbReference>
<dbReference type="PROSITE" id="PS50928">
    <property type="entry name" value="ABC_TM1"/>
    <property type="match status" value="1"/>
</dbReference>
<feature type="transmembrane region" description="Helical" evidence="9">
    <location>
        <begin position="157"/>
        <end position="178"/>
    </location>
</feature>
<keyword evidence="8 9" id="KW-0472">Membrane</keyword>
<protein>
    <submittedName>
        <fullName evidence="11">ABC transporter permease</fullName>
    </submittedName>
</protein>